<dbReference type="PRINTS" id="PR00683">
    <property type="entry name" value="SPECTRINPH"/>
</dbReference>
<dbReference type="InterPro" id="IPR001605">
    <property type="entry name" value="PH_dom-spectrin-type"/>
</dbReference>
<reference evidence="3" key="1">
    <citation type="journal article" date="2014" name="Nat. Commun.">
        <title>The rainbow trout genome provides novel insights into evolution after whole-genome duplication in vertebrates.</title>
        <authorList>
            <person name="Berthelot C."/>
            <person name="Brunet F."/>
            <person name="Chalopin D."/>
            <person name="Juanchich A."/>
            <person name="Bernard M."/>
            <person name="Noel B."/>
            <person name="Bento P."/>
            <person name="Da Silva C."/>
            <person name="Labadie K."/>
            <person name="Alberti A."/>
            <person name="Aury J.M."/>
            <person name="Louis A."/>
            <person name="Dehais P."/>
            <person name="Bardou P."/>
            <person name="Montfort J."/>
            <person name="Klopp C."/>
            <person name="Cabau C."/>
            <person name="Gaspin C."/>
            <person name="Thorgaard G.H."/>
            <person name="Boussaha M."/>
            <person name="Quillet E."/>
            <person name="Guyomard R."/>
            <person name="Galiana D."/>
            <person name="Bobe J."/>
            <person name="Volff J.N."/>
            <person name="Genet C."/>
            <person name="Wincker P."/>
            <person name="Jaillon O."/>
            <person name="Roest Crollius H."/>
            <person name="Guiguen Y."/>
        </authorList>
    </citation>
    <scope>NUCLEOTIDE SEQUENCE [LARGE SCALE GENOMIC DNA]</scope>
</reference>
<evidence type="ECO:0000259" key="2">
    <source>
        <dbReference type="PROSITE" id="PS50003"/>
    </source>
</evidence>
<dbReference type="GO" id="GO:0005543">
    <property type="term" value="F:phospholipid binding"/>
    <property type="evidence" value="ECO:0007669"/>
    <property type="project" value="InterPro"/>
</dbReference>
<dbReference type="SUPFAM" id="SSF50729">
    <property type="entry name" value="PH domain-like"/>
    <property type="match status" value="1"/>
</dbReference>
<dbReference type="InterPro" id="IPR001849">
    <property type="entry name" value="PH_domain"/>
</dbReference>
<dbReference type="PANTHER" id="PTHR37283:SF1">
    <property type="entry name" value="PH DOMAIN-CONTAINING PROTEIN YHR131C"/>
    <property type="match status" value="1"/>
</dbReference>
<evidence type="ECO:0000313" key="3">
    <source>
        <dbReference type="EMBL" id="CDQ95433.1"/>
    </source>
</evidence>
<dbReference type="EMBL" id="FR921098">
    <property type="protein sequence ID" value="CDQ95433.1"/>
    <property type="molecule type" value="Genomic_DNA"/>
</dbReference>
<dbReference type="PROSITE" id="PS50003">
    <property type="entry name" value="PH_DOMAIN"/>
    <property type="match status" value="1"/>
</dbReference>
<dbReference type="InterPro" id="IPR011993">
    <property type="entry name" value="PH-like_dom_sf"/>
</dbReference>
<dbReference type="AlphaFoldDB" id="A0A060YUA5"/>
<feature type="domain" description="PH" evidence="2">
    <location>
        <begin position="38"/>
        <end position="119"/>
    </location>
</feature>
<accession>A0A060YUA5</accession>
<proteinExistence type="predicted"/>
<protein>
    <recommendedName>
        <fullName evidence="2">PH domain-containing protein</fullName>
    </recommendedName>
</protein>
<evidence type="ECO:0000256" key="1">
    <source>
        <dbReference type="SAM" id="MobiDB-lite"/>
    </source>
</evidence>
<gene>
    <name evidence="3" type="ORF">GSONMT00046726001</name>
</gene>
<dbReference type="InterPro" id="IPR041681">
    <property type="entry name" value="PH_9"/>
</dbReference>
<name>A0A060YUA5_ONCMY</name>
<dbReference type="STRING" id="8022.A0A060YUA5"/>
<reference evidence="3" key="2">
    <citation type="submission" date="2014-03" db="EMBL/GenBank/DDBJ databases">
        <authorList>
            <person name="Genoscope - CEA"/>
        </authorList>
    </citation>
    <scope>NUCLEOTIDE SEQUENCE</scope>
</reference>
<dbReference type="PANTHER" id="PTHR37283">
    <property type="entry name" value="PH DOMAIN-CONTAINING PROTEIN YHR131C"/>
    <property type="match status" value="1"/>
</dbReference>
<feature type="region of interest" description="Disordered" evidence="1">
    <location>
        <begin position="1"/>
        <end position="34"/>
    </location>
</feature>
<dbReference type="CDD" id="cd10571">
    <property type="entry name" value="PH_beta_spectrin"/>
    <property type="match status" value="1"/>
</dbReference>
<evidence type="ECO:0000313" key="4">
    <source>
        <dbReference type="Proteomes" id="UP000193380"/>
    </source>
</evidence>
<organism evidence="3 4">
    <name type="scientific">Oncorhynchus mykiss</name>
    <name type="common">Rainbow trout</name>
    <name type="synonym">Salmo gairdneri</name>
    <dbReference type="NCBI Taxonomy" id="8022"/>
    <lineage>
        <taxon>Eukaryota</taxon>
        <taxon>Metazoa</taxon>
        <taxon>Chordata</taxon>
        <taxon>Craniata</taxon>
        <taxon>Vertebrata</taxon>
        <taxon>Euteleostomi</taxon>
        <taxon>Actinopterygii</taxon>
        <taxon>Neopterygii</taxon>
        <taxon>Teleostei</taxon>
        <taxon>Protacanthopterygii</taxon>
        <taxon>Salmoniformes</taxon>
        <taxon>Salmonidae</taxon>
        <taxon>Salmoninae</taxon>
        <taxon>Oncorhynchus</taxon>
    </lineage>
</organism>
<dbReference type="PaxDb" id="8022-A0A060YUA5"/>
<dbReference type="FunFam" id="2.30.29.30:FF:000024">
    <property type="entry name" value="Spectrin beta chain"/>
    <property type="match status" value="1"/>
</dbReference>
<dbReference type="Pfam" id="PF15410">
    <property type="entry name" value="PH_9"/>
    <property type="match status" value="1"/>
</dbReference>
<sequence>MQDASSLELLDASVSGQTPREGEPRAATLPADPLSPKAVLQEGMLGRKHDLEAAGKKASNRSWNNLYCVLKPGQLSVYKDAKSFGHGSTYHGEDPLSLGNAKWEVLNNYKKKKHVFILR</sequence>
<dbReference type="Gene3D" id="2.30.29.30">
    <property type="entry name" value="Pleckstrin-homology domain (PH domain)/Phosphotyrosine-binding domain (PTB)"/>
    <property type="match status" value="1"/>
</dbReference>
<dbReference type="Proteomes" id="UP000193380">
    <property type="component" value="Unassembled WGS sequence"/>
</dbReference>